<evidence type="ECO:0000256" key="5">
    <source>
        <dbReference type="ARBA" id="ARBA00022679"/>
    </source>
</evidence>
<name>A0ABR6ZHX4_9BURK</name>
<feature type="repeat" description="TPR" evidence="8">
    <location>
        <begin position="412"/>
        <end position="445"/>
    </location>
</feature>
<feature type="domain" description="O-GlcNAc transferase C-terminal" evidence="9">
    <location>
        <begin position="674"/>
        <end position="842"/>
    </location>
</feature>
<protein>
    <recommendedName>
        <fullName evidence="3">protein O-GlcNAc transferase</fullName>
        <ecNumber evidence="3">2.4.1.255</ecNumber>
    </recommendedName>
</protein>
<dbReference type="Pfam" id="PF13432">
    <property type="entry name" value="TPR_16"/>
    <property type="match status" value="3"/>
</dbReference>
<evidence type="ECO:0000256" key="8">
    <source>
        <dbReference type="PROSITE-ProRule" id="PRU00339"/>
    </source>
</evidence>
<dbReference type="PROSITE" id="PS50005">
    <property type="entry name" value="TPR"/>
    <property type="match status" value="8"/>
</dbReference>
<dbReference type="Pfam" id="PF13424">
    <property type="entry name" value="TPR_12"/>
    <property type="match status" value="1"/>
</dbReference>
<accession>A0ABR6ZHX4</accession>
<evidence type="ECO:0000256" key="1">
    <source>
        <dbReference type="ARBA" id="ARBA00004922"/>
    </source>
</evidence>
<dbReference type="Proteomes" id="UP000646911">
    <property type="component" value="Unassembled WGS sequence"/>
</dbReference>
<dbReference type="Gene3D" id="3.40.50.11380">
    <property type="match status" value="1"/>
</dbReference>
<feature type="repeat" description="TPR" evidence="8">
    <location>
        <begin position="38"/>
        <end position="71"/>
    </location>
</feature>
<dbReference type="SMART" id="SM00028">
    <property type="entry name" value="TPR"/>
    <property type="match status" value="12"/>
</dbReference>
<dbReference type="Pfam" id="PF14559">
    <property type="entry name" value="TPR_19"/>
    <property type="match status" value="1"/>
</dbReference>
<comment type="caution">
    <text evidence="10">The sequence shown here is derived from an EMBL/GenBank/DDBJ whole genome shotgun (WGS) entry which is preliminary data.</text>
</comment>
<keyword evidence="5" id="KW-0808">Transferase</keyword>
<organism evidence="10 11">
    <name type="scientific">Undibacterium umbellatum</name>
    <dbReference type="NCBI Taxonomy" id="2762300"/>
    <lineage>
        <taxon>Bacteria</taxon>
        <taxon>Pseudomonadati</taxon>
        <taxon>Pseudomonadota</taxon>
        <taxon>Betaproteobacteria</taxon>
        <taxon>Burkholderiales</taxon>
        <taxon>Oxalobacteraceae</taxon>
        <taxon>Undibacterium</taxon>
    </lineage>
</organism>
<dbReference type="PROSITE" id="PS50293">
    <property type="entry name" value="TPR_REGION"/>
    <property type="match status" value="1"/>
</dbReference>
<dbReference type="InterPro" id="IPR029489">
    <property type="entry name" value="OGT/SEC/SPY_C"/>
</dbReference>
<gene>
    <name evidence="10" type="ORF">H8L47_27405</name>
</gene>
<feature type="repeat" description="TPR" evidence="8">
    <location>
        <begin position="310"/>
        <end position="343"/>
    </location>
</feature>
<comment type="similarity">
    <text evidence="2">Belongs to the glycosyltransferase 41 family. O-GlcNAc transferase subfamily.</text>
</comment>
<feature type="repeat" description="TPR" evidence="8">
    <location>
        <begin position="106"/>
        <end position="139"/>
    </location>
</feature>
<evidence type="ECO:0000256" key="3">
    <source>
        <dbReference type="ARBA" id="ARBA00011970"/>
    </source>
</evidence>
<dbReference type="Gene3D" id="3.40.50.2000">
    <property type="entry name" value="Glycogen Phosphorylase B"/>
    <property type="match status" value="1"/>
</dbReference>
<evidence type="ECO:0000313" key="11">
    <source>
        <dbReference type="Proteomes" id="UP000646911"/>
    </source>
</evidence>
<feature type="repeat" description="TPR" evidence="8">
    <location>
        <begin position="208"/>
        <end position="241"/>
    </location>
</feature>
<dbReference type="PANTHER" id="PTHR44835">
    <property type="entry name" value="UDP-N-ACETYLGLUCOSAMINE--PEPTIDE N-ACETYLGLUCOSAMINYLTRANSFERASE SPINDLY-RELATED"/>
    <property type="match status" value="1"/>
</dbReference>
<feature type="repeat" description="TPR" evidence="8">
    <location>
        <begin position="378"/>
        <end position="411"/>
    </location>
</feature>
<keyword evidence="6" id="KW-0677">Repeat</keyword>
<dbReference type="PANTHER" id="PTHR44835:SF1">
    <property type="entry name" value="PROTEIN O-GLCNAC TRANSFERASE"/>
    <property type="match status" value="1"/>
</dbReference>
<dbReference type="InterPro" id="IPR011990">
    <property type="entry name" value="TPR-like_helical_dom_sf"/>
</dbReference>
<evidence type="ECO:0000313" key="10">
    <source>
        <dbReference type="EMBL" id="MBC3911293.1"/>
    </source>
</evidence>
<keyword evidence="4" id="KW-0328">Glycosyltransferase</keyword>
<evidence type="ECO:0000256" key="7">
    <source>
        <dbReference type="ARBA" id="ARBA00022803"/>
    </source>
</evidence>
<dbReference type="InterPro" id="IPR019734">
    <property type="entry name" value="TPR_rpt"/>
</dbReference>
<feature type="repeat" description="TPR" evidence="8">
    <location>
        <begin position="72"/>
        <end position="105"/>
    </location>
</feature>
<keyword evidence="7 8" id="KW-0802">TPR repeat</keyword>
<evidence type="ECO:0000256" key="2">
    <source>
        <dbReference type="ARBA" id="ARBA00005386"/>
    </source>
</evidence>
<comment type="pathway">
    <text evidence="1">Protein modification; protein glycosylation.</text>
</comment>
<dbReference type="Pfam" id="PF07719">
    <property type="entry name" value="TPR_2"/>
    <property type="match status" value="1"/>
</dbReference>
<dbReference type="InterPro" id="IPR051939">
    <property type="entry name" value="Glycosyltr_41/O-GlcNAc_trsf"/>
</dbReference>
<evidence type="ECO:0000256" key="6">
    <source>
        <dbReference type="ARBA" id="ARBA00022737"/>
    </source>
</evidence>
<evidence type="ECO:0000259" key="9">
    <source>
        <dbReference type="Pfam" id="PF13844"/>
    </source>
</evidence>
<dbReference type="EC" id="2.4.1.255" evidence="3"/>
<feature type="repeat" description="TPR" evidence="8">
    <location>
        <begin position="344"/>
        <end position="377"/>
    </location>
</feature>
<dbReference type="RefSeq" id="WP_186957002.1">
    <property type="nucleotide sequence ID" value="NZ_JACOFX010000028.1"/>
</dbReference>
<dbReference type="Gene3D" id="1.25.40.10">
    <property type="entry name" value="Tetratricopeptide repeat domain"/>
    <property type="match status" value="3"/>
</dbReference>
<sequence>MFTWLKNKLTGSDAKPIASARSGSAAVAWVPAPGTVATTEYQKQGDIFLNAGRLQEAAHCYRQLLILDDSNAIAHHQLGDIHIALKETTQAESCYRRALKITPDAGDTLYSLGLLLGQKNYFTEAEACYRKALKTMPDDANAHYHLSLSLQSQSRWQESEGSCRKALDIAPDFSEAHAHLAALLLQLSRPGEAEASCRKALRLNPDLASAHFSLGMLAHQHGRLADAEAAYRQALALQTGHHGALDYLSALLQGQGRYAETETAYLTAAANNPGDATPLCKLASMQMDFGKLQDAERNLRKAIIIQPDYADAIGTLGILLMSLGQFPAAEARFQQVLKIRPDDAVVFDNLGVIAYQQKRFADAVTYFKRATELAPGMLNAHNNLASVYKRWGRLQEAADSYQQVVQMDAGNAKAYDNLAMVYSDQGRLDEAIALFRKAMQLTPDAAEIHSHLLFSLNYHPELSSAAIYAEYDEYDKRFCQALKKKWRAFSNQRDPGKRLKIGYVSPDLFTHPVRHFLEPVLAHHDKREFEVYVYSYALPEWEDAVTKRYQSYVDHWVQTLTMSDDAMGERIRADGIDILIDLAGHTGNHSLQVFAGKPAPVSTSWLGFAYTTGIKAIDYMLMDNTCMPAGCESLFAEQVWRLETPGYAFRPAENMGSVSPLPALQCGYVSFGSLSRAIRINDKVIAVWAGILHRVEGAKLIIDSISFAEASMQEAFIRKFEAHGVSRSRLEIGFHTPPWDTIRRIDIGLDCFPHNSGTTLFESLYMGVPYVTLADRPSMGLLGSSILEGAGHPEWIARTEQEYIDKAVALASDLTGLAQLRMGLREQTKASPLMDESGFARKMEAAYRGMWKKWCEQNPE</sequence>
<dbReference type="SUPFAM" id="SSF48452">
    <property type="entry name" value="TPR-like"/>
    <property type="match status" value="2"/>
</dbReference>
<evidence type="ECO:0000256" key="4">
    <source>
        <dbReference type="ARBA" id="ARBA00022676"/>
    </source>
</evidence>
<dbReference type="Pfam" id="PF13844">
    <property type="entry name" value="Glyco_transf_41"/>
    <property type="match status" value="2"/>
</dbReference>
<proteinExistence type="inferred from homology"/>
<feature type="domain" description="O-GlcNAc transferase C-terminal" evidence="9">
    <location>
        <begin position="479"/>
        <end position="639"/>
    </location>
</feature>
<keyword evidence="11" id="KW-1185">Reference proteome</keyword>
<dbReference type="InterPro" id="IPR013105">
    <property type="entry name" value="TPR_2"/>
</dbReference>
<dbReference type="EMBL" id="JACOFX010000028">
    <property type="protein sequence ID" value="MBC3911293.1"/>
    <property type="molecule type" value="Genomic_DNA"/>
</dbReference>
<reference evidence="10 11" key="1">
    <citation type="submission" date="2020-08" db="EMBL/GenBank/DDBJ databases">
        <title>Novel species isolated from subtropical streams in China.</title>
        <authorList>
            <person name="Lu H."/>
        </authorList>
    </citation>
    <scope>NUCLEOTIDE SEQUENCE [LARGE SCALE GENOMIC DNA]</scope>
    <source>
        <strain evidence="10 11">NL8W</strain>
    </source>
</reference>